<name>A0A1Q5PGJ4_9BACT</name>
<dbReference type="OrthoDB" id="9810131at2"/>
<dbReference type="InterPro" id="IPR013988">
    <property type="entry name" value="YjdM_C"/>
</dbReference>
<reference evidence="2 3" key="1">
    <citation type="submission" date="2016-03" db="EMBL/GenBank/DDBJ databases">
        <title>Genome sequence of Pontibacter sp. nov., of the family cytophagaceae, isolated from marine sediment of the Yellow Sea, China.</title>
        <authorList>
            <person name="Zhang G."/>
            <person name="Zhang R."/>
        </authorList>
    </citation>
    <scope>NUCLEOTIDE SEQUENCE [LARGE SCALE GENOMIC DNA]</scope>
    <source>
        <strain evidence="2 3">S10-8</strain>
    </source>
</reference>
<dbReference type="AlphaFoldDB" id="A0A1Q5PGJ4"/>
<dbReference type="Gene3D" id="2.30.30.40">
    <property type="entry name" value="SH3 Domains"/>
    <property type="match status" value="1"/>
</dbReference>
<sequence>MEVNDSNGNTLHDGDSVQLVQDLKVKGRSAILRSGSIINNIRLTDSVMEVEGRIGNRRVRLKTVYLRKV</sequence>
<comment type="caution">
    <text evidence="2">The sequence shown here is derived from an EMBL/GenBank/DDBJ whole genome shotgun (WGS) entry which is preliminary data.</text>
</comment>
<protein>
    <submittedName>
        <fullName evidence="2">PhnA protein</fullName>
    </submittedName>
</protein>
<dbReference type="Proteomes" id="UP000186551">
    <property type="component" value="Unassembled WGS sequence"/>
</dbReference>
<feature type="domain" description="Protein YjdM C-terminal" evidence="1">
    <location>
        <begin position="3"/>
        <end position="69"/>
    </location>
</feature>
<accession>A0A1Q5PGJ4</accession>
<evidence type="ECO:0000259" key="1">
    <source>
        <dbReference type="Pfam" id="PF03831"/>
    </source>
</evidence>
<dbReference type="RefSeq" id="WP_073850774.1">
    <property type="nucleotide sequence ID" value="NZ_LVWA01000003.1"/>
</dbReference>
<organism evidence="2 3">
    <name type="scientific">Pontibacter flavimaris</name>
    <dbReference type="NCBI Taxonomy" id="1797110"/>
    <lineage>
        <taxon>Bacteria</taxon>
        <taxon>Pseudomonadati</taxon>
        <taxon>Bacteroidota</taxon>
        <taxon>Cytophagia</taxon>
        <taxon>Cytophagales</taxon>
        <taxon>Hymenobacteraceae</taxon>
        <taxon>Pontibacter</taxon>
    </lineage>
</organism>
<evidence type="ECO:0000313" key="3">
    <source>
        <dbReference type="Proteomes" id="UP000186551"/>
    </source>
</evidence>
<gene>
    <name evidence="2" type="ORF">A3841_09845</name>
</gene>
<proteinExistence type="predicted"/>
<dbReference type="EMBL" id="LVWA01000003">
    <property type="protein sequence ID" value="OKL41358.1"/>
    <property type="molecule type" value="Genomic_DNA"/>
</dbReference>
<dbReference type="Pfam" id="PF03831">
    <property type="entry name" value="YjdM"/>
    <property type="match status" value="1"/>
</dbReference>
<keyword evidence="3" id="KW-1185">Reference proteome</keyword>
<dbReference type="SUPFAM" id="SSF82057">
    <property type="entry name" value="Prokaryotic SH3-related domain"/>
    <property type="match status" value="1"/>
</dbReference>
<evidence type="ECO:0000313" key="2">
    <source>
        <dbReference type="EMBL" id="OKL41358.1"/>
    </source>
</evidence>